<name>A0A7Z7YRZ5_STACP</name>
<protein>
    <submittedName>
        <fullName evidence="1">AAA family ATPase</fullName>
    </submittedName>
</protein>
<proteinExistence type="predicted"/>
<evidence type="ECO:0000313" key="2">
    <source>
        <dbReference type="Proteomes" id="UP000291949"/>
    </source>
</evidence>
<gene>
    <name evidence="1" type="ORF">EQ811_16510</name>
</gene>
<reference evidence="1 2" key="1">
    <citation type="journal article" date="2019" name="Sci. Transl. Med.">
        <title>Quorum sensing between bacterial species on the skin protects against epidermal injury in atopic dermatitis.</title>
        <authorList>
            <person name="Williams M.R."/>
        </authorList>
    </citation>
    <scope>NUCLEOTIDE SEQUENCE [LARGE SCALE GENOMIC DNA]</scope>
    <source>
        <strain evidence="1 2">H8</strain>
    </source>
</reference>
<dbReference type="EMBL" id="SCHC01000750">
    <property type="protein sequence ID" value="TBW67918.1"/>
    <property type="molecule type" value="Genomic_DNA"/>
</dbReference>
<dbReference type="AlphaFoldDB" id="A0A7Z7YRZ5"/>
<dbReference type="Proteomes" id="UP000291949">
    <property type="component" value="Unassembled WGS sequence"/>
</dbReference>
<sequence length="39" mass="4910">MKKKNILNLIKYHFERNNTQFRNESIEIDRYFDNIGDYQ</sequence>
<comment type="caution">
    <text evidence="1">The sequence shown here is derived from an EMBL/GenBank/DDBJ whole genome shotgun (WGS) entry which is preliminary data.</text>
</comment>
<feature type="non-terminal residue" evidence="1">
    <location>
        <position position="39"/>
    </location>
</feature>
<organism evidence="1 2">
    <name type="scientific">Staphylococcus capitis</name>
    <dbReference type="NCBI Taxonomy" id="29388"/>
    <lineage>
        <taxon>Bacteria</taxon>
        <taxon>Bacillati</taxon>
        <taxon>Bacillota</taxon>
        <taxon>Bacilli</taxon>
        <taxon>Bacillales</taxon>
        <taxon>Staphylococcaceae</taxon>
        <taxon>Staphylococcus</taxon>
    </lineage>
</organism>
<evidence type="ECO:0000313" key="1">
    <source>
        <dbReference type="EMBL" id="TBW67918.1"/>
    </source>
</evidence>
<accession>A0A7Z7YRZ5</accession>